<evidence type="ECO:0000313" key="9">
    <source>
        <dbReference type="Proteomes" id="UP001438707"/>
    </source>
</evidence>
<feature type="transmembrane region" description="Helical" evidence="7">
    <location>
        <begin position="143"/>
        <end position="176"/>
    </location>
</feature>
<evidence type="ECO:0000256" key="5">
    <source>
        <dbReference type="ARBA" id="ARBA00023136"/>
    </source>
</evidence>
<evidence type="ECO:0000256" key="6">
    <source>
        <dbReference type="ARBA" id="ARBA00049660"/>
    </source>
</evidence>
<dbReference type="FunFam" id="1.20.1080.10:FF:000011">
    <property type="entry name" value="Formate family transporter"/>
    <property type="match status" value="1"/>
</dbReference>
<feature type="transmembrane region" description="Helical" evidence="7">
    <location>
        <begin position="283"/>
        <end position="303"/>
    </location>
</feature>
<evidence type="ECO:0000256" key="7">
    <source>
        <dbReference type="SAM" id="Phobius"/>
    </source>
</evidence>
<evidence type="ECO:0008006" key="10">
    <source>
        <dbReference type="Google" id="ProtNLM"/>
    </source>
</evidence>
<reference evidence="8 9" key="1">
    <citation type="journal article" date="2024" name="Nat. Commun.">
        <title>Phylogenomics reveals the evolutionary origins of lichenization in chlorophyte algae.</title>
        <authorList>
            <person name="Puginier C."/>
            <person name="Libourel C."/>
            <person name="Otte J."/>
            <person name="Skaloud P."/>
            <person name="Haon M."/>
            <person name="Grisel S."/>
            <person name="Petersen M."/>
            <person name="Berrin J.G."/>
            <person name="Delaux P.M."/>
            <person name="Dal Grande F."/>
            <person name="Keller J."/>
        </authorList>
    </citation>
    <scope>NUCLEOTIDE SEQUENCE [LARGE SCALE GENOMIC DNA]</scope>
    <source>
        <strain evidence="8 9">SAG 2145</strain>
    </source>
</reference>
<keyword evidence="5 7" id="KW-0472">Membrane</keyword>
<name>A0AAW1SDI3_9CHLO</name>
<dbReference type="InterPro" id="IPR024002">
    <property type="entry name" value="For/NO2_transpt_CS"/>
</dbReference>
<evidence type="ECO:0000256" key="3">
    <source>
        <dbReference type="ARBA" id="ARBA00022692"/>
    </source>
</evidence>
<comment type="similarity">
    <text evidence="6">Belongs to the FNT transporter (TC 1.A.16) family.</text>
</comment>
<dbReference type="GO" id="GO:0005886">
    <property type="term" value="C:plasma membrane"/>
    <property type="evidence" value="ECO:0007669"/>
    <property type="project" value="TreeGrafter"/>
</dbReference>
<dbReference type="InterPro" id="IPR023271">
    <property type="entry name" value="Aquaporin-like"/>
</dbReference>
<dbReference type="InterPro" id="IPR000292">
    <property type="entry name" value="For/NO2_transpt"/>
</dbReference>
<dbReference type="PROSITE" id="PS01005">
    <property type="entry name" value="FORMATE_NITRITE_TP_1"/>
    <property type="match status" value="1"/>
</dbReference>
<protein>
    <recommendedName>
        <fullName evidence="10">Formate nitrite transporter</fullName>
    </recommendedName>
</protein>
<comment type="subcellular location">
    <subcellularLocation>
        <location evidence="1">Membrane</location>
        <topology evidence="1">Multi-pass membrane protein</topology>
    </subcellularLocation>
</comment>
<gene>
    <name evidence="8" type="ORF">WJX74_003662</name>
</gene>
<feature type="transmembrane region" description="Helical" evidence="7">
    <location>
        <begin position="227"/>
        <end position="251"/>
    </location>
</feature>
<evidence type="ECO:0000256" key="2">
    <source>
        <dbReference type="ARBA" id="ARBA00022448"/>
    </source>
</evidence>
<evidence type="ECO:0000313" key="8">
    <source>
        <dbReference type="EMBL" id="KAK9844530.1"/>
    </source>
</evidence>
<keyword evidence="2" id="KW-0813">Transport</keyword>
<evidence type="ECO:0000256" key="4">
    <source>
        <dbReference type="ARBA" id="ARBA00022989"/>
    </source>
</evidence>
<dbReference type="Gene3D" id="1.20.1080.10">
    <property type="entry name" value="Glycerol uptake facilitator protein"/>
    <property type="match status" value="1"/>
</dbReference>
<keyword evidence="9" id="KW-1185">Reference proteome</keyword>
<organism evidence="8 9">
    <name type="scientific">Apatococcus lobatus</name>
    <dbReference type="NCBI Taxonomy" id="904363"/>
    <lineage>
        <taxon>Eukaryota</taxon>
        <taxon>Viridiplantae</taxon>
        <taxon>Chlorophyta</taxon>
        <taxon>core chlorophytes</taxon>
        <taxon>Trebouxiophyceae</taxon>
        <taxon>Chlorellales</taxon>
        <taxon>Chlorellaceae</taxon>
        <taxon>Apatococcus</taxon>
    </lineage>
</organism>
<sequence length="337" mass="34547">MTGRCLSHSNPVLARSSAAYGPSVTGLRCCPLGVSQRSHAAPAIPQLSRCSAVVRAAAAGVPVPSPAPASAAPQLTSEVLAPPQIFQKCLDIGVGKANSSALKIFLMAVLGGAFVSIGGFLALTVGMNCPGIASANPGLQKMIFGAFGFPLAVLLVVMTGAELFTGNTFFLPLAILEKKASVQQLLKSWFFSYIGNVLGCLLLVTAVRQTGLLAEAAAPGNMSVVKTSLTTAQVVVRSILANWLVCMAFWLANGAQSLPGKIVGIWFPISAFAAMGLEHSVANMFIVPMGIALGAPVSISAFIWNNLIPVSIGNVLAGACCVALPFALAYGTFGSKA</sequence>
<dbReference type="AlphaFoldDB" id="A0AAW1SDI3"/>
<feature type="transmembrane region" description="Helical" evidence="7">
    <location>
        <begin position="315"/>
        <end position="333"/>
    </location>
</feature>
<dbReference type="GO" id="GO:0015499">
    <property type="term" value="F:formate transmembrane transporter activity"/>
    <property type="evidence" value="ECO:0007669"/>
    <property type="project" value="TreeGrafter"/>
</dbReference>
<keyword evidence="3 7" id="KW-0812">Transmembrane</keyword>
<dbReference type="PANTHER" id="PTHR30520:SF6">
    <property type="entry name" value="FORMATE_NITRATE FAMILY TRANSPORTER (EUROFUNG)"/>
    <property type="match status" value="1"/>
</dbReference>
<evidence type="ECO:0000256" key="1">
    <source>
        <dbReference type="ARBA" id="ARBA00004141"/>
    </source>
</evidence>
<feature type="transmembrane region" description="Helical" evidence="7">
    <location>
        <begin position="258"/>
        <end position="277"/>
    </location>
</feature>
<proteinExistence type="inferred from homology"/>
<keyword evidence="4 7" id="KW-1133">Transmembrane helix</keyword>
<feature type="transmembrane region" description="Helical" evidence="7">
    <location>
        <begin position="104"/>
        <end position="123"/>
    </location>
</feature>
<dbReference type="Proteomes" id="UP001438707">
    <property type="component" value="Unassembled WGS sequence"/>
</dbReference>
<feature type="transmembrane region" description="Helical" evidence="7">
    <location>
        <begin position="188"/>
        <end position="207"/>
    </location>
</feature>
<dbReference type="EMBL" id="JALJOS010000001">
    <property type="protein sequence ID" value="KAK9844530.1"/>
    <property type="molecule type" value="Genomic_DNA"/>
</dbReference>
<dbReference type="Pfam" id="PF01226">
    <property type="entry name" value="Form_Nir_trans"/>
    <property type="match status" value="1"/>
</dbReference>
<accession>A0AAW1SDI3</accession>
<comment type="caution">
    <text evidence="8">The sequence shown here is derived from an EMBL/GenBank/DDBJ whole genome shotgun (WGS) entry which is preliminary data.</text>
</comment>
<dbReference type="PANTHER" id="PTHR30520">
    <property type="entry name" value="FORMATE TRANSPORTER-RELATED"/>
    <property type="match status" value="1"/>
</dbReference>